<gene>
    <name evidence="11" type="ORF">COL8621_03790</name>
</gene>
<name>A0A238L8E2_9RHOB</name>
<dbReference type="EMBL" id="FXYE01000005">
    <property type="protein sequence ID" value="SMX51259.1"/>
    <property type="molecule type" value="Genomic_DNA"/>
</dbReference>
<dbReference type="PANTHER" id="PTHR35011">
    <property type="entry name" value="2,3-DIKETO-L-GULONATE TRAP TRANSPORTER SMALL PERMEASE PROTEIN YIAM"/>
    <property type="match status" value="1"/>
</dbReference>
<evidence type="ECO:0000313" key="11">
    <source>
        <dbReference type="EMBL" id="SMX51259.1"/>
    </source>
</evidence>
<dbReference type="GO" id="GO:0022857">
    <property type="term" value="F:transmembrane transporter activity"/>
    <property type="evidence" value="ECO:0007669"/>
    <property type="project" value="UniProtKB-UniRule"/>
</dbReference>
<accession>A0A238L8E2</accession>
<feature type="transmembrane region" description="Helical" evidence="9">
    <location>
        <begin position="135"/>
        <end position="162"/>
    </location>
</feature>
<dbReference type="InterPro" id="IPR055348">
    <property type="entry name" value="DctQ"/>
</dbReference>
<dbReference type="PANTHER" id="PTHR35011:SF10">
    <property type="entry name" value="TRAP TRANSPORTER SMALL PERMEASE PROTEIN"/>
    <property type="match status" value="1"/>
</dbReference>
<evidence type="ECO:0000256" key="3">
    <source>
        <dbReference type="ARBA" id="ARBA00022475"/>
    </source>
</evidence>
<evidence type="ECO:0000256" key="8">
    <source>
        <dbReference type="ARBA" id="ARBA00038436"/>
    </source>
</evidence>
<keyword evidence="2 9" id="KW-0813">Transport</keyword>
<dbReference type="InterPro" id="IPR007387">
    <property type="entry name" value="TRAP_DctQ"/>
</dbReference>
<keyword evidence="12" id="KW-1185">Reference proteome</keyword>
<evidence type="ECO:0000259" key="10">
    <source>
        <dbReference type="Pfam" id="PF04290"/>
    </source>
</evidence>
<comment type="similarity">
    <text evidence="8 9">Belongs to the TRAP transporter small permease family.</text>
</comment>
<dbReference type="GO" id="GO:0005886">
    <property type="term" value="C:plasma membrane"/>
    <property type="evidence" value="ECO:0007669"/>
    <property type="project" value="UniProtKB-SubCell"/>
</dbReference>
<comment type="subunit">
    <text evidence="9">The complex comprises the extracytoplasmic solute receptor protein and the two transmembrane proteins.</text>
</comment>
<keyword evidence="7 9" id="KW-0472">Membrane</keyword>
<evidence type="ECO:0000256" key="5">
    <source>
        <dbReference type="ARBA" id="ARBA00022692"/>
    </source>
</evidence>
<comment type="caution">
    <text evidence="9">Lacks conserved residue(s) required for the propagation of feature annotation.</text>
</comment>
<evidence type="ECO:0000313" key="12">
    <source>
        <dbReference type="Proteomes" id="UP000202922"/>
    </source>
</evidence>
<evidence type="ECO:0000256" key="6">
    <source>
        <dbReference type="ARBA" id="ARBA00022989"/>
    </source>
</evidence>
<evidence type="ECO:0000256" key="2">
    <source>
        <dbReference type="ARBA" id="ARBA00022448"/>
    </source>
</evidence>
<comment type="function">
    <text evidence="9">Part of the tripartite ATP-independent periplasmic (TRAP) transport system.</text>
</comment>
<keyword evidence="5 9" id="KW-0812">Transmembrane</keyword>
<feature type="transmembrane region" description="Helical" evidence="9">
    <location>
        <begin position="20"/>
        <end position="43"/>
    </location>
</feature>
<keyword evidence="4 9" id="KW-0997">Cell inner membrane</keyword>
<comment type="subcellular location">
    <subcellularLocation>
        <location evidence="1 9">Cell inner membrane</location>
        <topology evidence="1 9">Multi-pass membrane protein</topology>
    </subcellularLocation>
</comment>
<feature type="transmembrane region" description="Helical" evidence="9">
    <location>
        <begin position="55"/>
        <end position="72"/>
    </location>
</feature>
<organism evidence="11 12">
    <name type="scientific">Actibacterium lipolyticum</name>
    <dbReference type="NCBI Taxonomy" id="1524263"/>
    <lineage>
        <taxon>Bacteria</taxon>
        <taxon>Pseudomonadati</taxon>
        <taxon>Pseudomonadota</taxon>
        <taxon>Alphaproteobacteria</taxon>
        <taxon>Rhodobacterales</taxon>
        <taxon>Roseobacteraceae</taxon>
        <taxon>Actibacterium</taxon>
    </lineage>
</organism>
<keyword evidence="3" id="KW-1003">Cell membrane</keyword>
<feature type="domain" description="Tripartite ATP-independent periplasmic transporters DctQ component" evidence="10">
    <location>
        <begin position="31"/>
        <end position="160"/>
    </location>
</feature>
<sequence length="169" mass="18392">MAAFTKKTWLEKTGQVTTALGAIAGVCLLAMVTIIFVAVIARYVFGHAILGVNEVVQLAAVALVMLSLPYCTQAQEHVRVDIFDRVLGRRGRLFGDLLSRTLSIIALSVLVKRSWGKVLDAIEYGDATNMLSLPLWPFFALIVLGMSLCILVFALQMIALVITRGREAA</sequence>
<reference evidence="12" key="1">
    <citation type="submission" date="2017-05" db="EMBL/GenBank/DDBJ databases">
        <authorList>
            <person name="Rodrigo-Torres L."/>
            <person name="Arahal R. D."/>
            <person name="Lucena T."/>
        </authorList>
    </citation>
    <scope>NUCLEOTIDE SEQUENCE [LARGE SCALE GENOMIC DNA]</scope>
    <source>
        <strain evidence="12">CECT 8621</strain>
    </source>
</reference>
<keyword evidence="6 9" id="KW-1133">Transmembrane helix</keyword>
<evidence type="ECO:0000256" key="4">
    <source>
        <dbReference type="ARBA" id="ARBA00022519"/>
    </source>
</evidence>
<dbReference type="AlphaFoldDB" id="A0A238L8E2"/>
<dbReference type="RefSeq" id="WP_235823951.1">
    <property type="nucleotide sequence ID" value="NZ_FXYE01000005.1"/>
</dbReference>
<evidence type="ECO:0000256" key="1">
    <source>
        <dbReference type="ARBA" id="ARBA00004429"/>
    </source>
</evidence>
<evidence type="ECO:0000256" key="7">
    <source>
        <dbReference type="ARBA" id="ARBA00023136"/>
    </source>
</evidence>
<dbReference type="Pfam" id="PF04290">
    <property type="entry name" value="DctQ"/>
    <property type="match status" value="1"/>
</dbReference>
<protein>
    <recommendedName>
        <fullName evidence="9">TRAP transporter small permease protein</fullName>
    </recommendedName>
</protein>
<evidence type="ECO:0000256" key="9">
    <source>
        <dbReference type="RuleBase" id="RU369079"/>
    </source>
</evidence>
<proteinExistence type="inferred from homology"/>
<dbReference type="GO" id="GO:0015740">
    <property type="term" value="P:C4-dicarboxylate transport"/>
    <property type="evidence" value="ECO:0007669"/>
    <property type="project" value="TreeGrafter"/>
</dbReference>
<dbReference type="Proteomes" id="UP000202922">
    <property type="component" value="Unassembled WGS sequence"/>
</dbReference>